<protein>
    <recommendedName>
        <fullName evidence="1">SCP domain-containing protein</fullName>
    </recommendedName>
</protein>
<dbReference type="InterPro" id="IPR001283">
    <property type="entry name" value="CRISP-related"/>
</dbReference>
<dbReference type="AlphaFoldDB" id="A0A0J8QR95"/>
<evidence type="ECO:0000313" key="3">
    <source>
        <dbReference type="Proteomes" id="UP000054559"/>
    </source>
</evidence>
<dbReference type="EMBL" id="DS268119">
    <property type="protein sequence ID" value="KMU75036.1"/>
    <property type="molecule type" value="Genomic_DNA"/>
</dbReference>
<evidence type="ECO:0000259" key="1">
    <source>
        <dbReference type="SMART" id="SM00198"/>
    </source>
</evidence>
<evidence type="ECO:0000313" key="2">
    <source>
        <dbReference type="EMBL" id="KMU75036.1"/>
    </source>
</evidence>
<dbReference type="Proteomes" id="UP000054559">
    <property type="component" value="Unassembled WGS sequence"/>
</dbReference>
<dbReference type="PROSITE" id="PS01010">
    <property type="entry name" value="CRISP_2"/>
    <property type="match status" value="1"/>
</dbReference>
<reference evidence="3" key="1">
    <citation type="journal article" date="2010" name="Genome Res.">
        <title>Population genomic sequencing of Coccidioides fungi reveals recent hybridization and transposon control.</title>
        <authorList>
            <person name="Neafsey D.E."/>
            <person name="Barker B.M."/>
            <person name="Sharpton T.J."/>
            <person name="Stajich J.E."/>
            <person name="Park D.J."/>
            <person name="Whiston E."/>
            <person name="Hung C.-Y."/>
            <person name="McMahan C."/>
            <person name="White J."/>
            <person name="Sykes S."/>
            <person name="Heiman D."/>
            <person name="Young S."/>
            <person name="Zeng Q."/>
            <person name="Abouelleil A."/>
            <person name="Aftuck L."/>
            <person name="Bessette D."/>
            <person name="Brown A."/>
            <person name="FitzGerald M."/>
            <person name="Lui A."/>
            <person name="Macdonald J.P."/>
            <person name="Priest M."/>
            <person name="Orbach M.J."/>
            <person name="Galgiani J.N."/>
            <person name="Kirkland T.N."/>
            <person name="Cole G.T."/>
            <person name="Birren B.W."/>
            <person name="Henn M.R."/>
            <person name="Taylor J.W."/>
            <person name="Rounsley S.D."/>
        </authorList>
    </citation>
    <scope>NUCLEOTIDE SEQUENCE [LARGE SCALE GENOMIC DNA]</scope>
    <source>
        <strain evidence="3">RMSCC 3703</strain>
    </source>
</reference>
<organism evidence="2 3">
    <name type="scientific">Coccidioides immitis RMSCC 3703</name>
    <dbReference type="NCBI Taxonomy" id="454286"/>
    <lineage>
        <taxon>Eukaryota</taxon>
        <taxon>Fungi</taxon>
        <taxon>Dikarya</taxon>
        <taxon>Ascomycota</taxon>
        <taxon>Pezizomycotina</taxon>
        <taxon>Eurotiomycetes</taxon>
        <taxon>Eurotiomycetidae</taxon>
        <taxon>Onygenales</taxon>
        <taxon>Onygenaceae</taxon>
        <taxon>Coccidioides</taxon>
    </lineage>
</organism>
<dbReference type="SUPFAM" id="SSF55797">
    <property type="entry name" value="PR-1-like"/>
    <property type="match status" value="1"/>
</dbReference>
<feature type="domain" description="SCP" evidence="1">
    <location>
        <begin position="19"/>
        <end position="144"/>
    </location>
</feature>
<dbReference type="Gene3D" id="3.40.33.10">
    <property type="entry name" value="CAP"/>
    <property type="match status" value="1"/>
</dbReference>
<dbReference type="PROSITE" id="PS01009">
    <property type="entry name" value="CRISP_1"/>
    <property type="match status" value="1"/>
</dbReference>
<dbReference type="PRINTS" id="PR00837">
    <property type="entry name" value="V5TPXLIKE"/>
</dbReference>
<accession>A0A0J8QR95</accession>
<dbReference type="GO" id="GO:0005576">
    <property type="term" value="C:extracellular region"/>
    <property type="evidence" value="ECO:0007669"/>
    <property type="project" value="InterPro"/>
</dbReference>
<dbReference type="STRING" id="454286.A0A0J8QR95"/>
<dbReference type="Pfam" id="PF00188">
    <property type="entry name" value="CAP"/>
    <property type="match status" value="1"/>
</dbReference>
<proteinExistence type="predicted"/>
<dbReference type="PANTHER" id="PTHR10334">
    <property type="entry name" value="CYSTEINE-RICH SECRETORY PROTEIN-RELATED"/>
    <property type="match status" value="1"/>
</dbReference>
<dbReference type="InterPro" id="IPR035940">
    <property type="entry name" value="CAP_sf"/>
</dbReference>
<dbReference type="InterPro" id="IPR014044">
    <property type="entry name" value="CAP_dom"/>
</dbReference>
<dbReference type="OrthoDB" id="337038at2759"/>
<name>A0A0J8QR95_COCIT</name>
<sequence>MTTWRAVLNSSPTLVSMSTIRKNKLVSQVYNARLILTASYSKYNGGGYGQNIGYQGGFSNIGAMLSNAMYNGEAPKFDGLYGQANPGGNFHEWGHFTQIVWKGTKKVACYTKRCPTLRVGATGSTVNNADFIVCNYGPPGNYAGEYDKNVGKPLGHPTVTA</sequence>
<dbReference type="SMART" id="SM00198">
    <property type="entry name" value="SCP"/>
    <property type="match status" value="1"/>
</dbReference>
<gene>
    <name evidence="2" type="ORF">CISG_00965</name>
</gene>
<dbReference type="InterPro" id="IPR018244">
    <property type="entry name" value="Allrgn_V5/Tpx1_CS"/>
</dbReference>